<evidence type="ECO:0000313" key="1">
    <source>
        <dbReference type="EMBL" id="EDY59963.1"/>
    </source>
</evidence>
<accession>B5I4F8</accession>
<protein>
    <submittedName>
        <fullName evidence="1">IS110 family transposase</fullName>
    </submittedName>
</protein>
<name>B5I4F8_STRX2</name>
<proteinExistence type="predicted"/>
<gene>
    <name evidence="1" type="ORF">SSEG_06543</name>
</gene>
<reference evidence="1" key="1">
    <citation type="submission" date="2009-10" db="EMBL/GenBank/DDBJ databases">
        <title>The genome sequence of Streptomyces sviceus strain ATCC 29083.</title>
        <authorList>
            <consortium name="The Broad Institute Genome Sequencing Platform"/>
            <consortium name="Broad Institute Microbial Sequencing Center"/>
            <person name="Fischbach M."/>
            <person name="Godfrey P."/>
            <person name="Ward D."/>
            <person name="Young S."/>
            <person name="Zeng Q."/>
            <person name="Koehrsen M."/>
            <person name="Alvarado L."/>
            <person name="Berlin A.M."/>
            <person name="Bochicchio J."/>
            <person name="Borenstein D."/>
            <person name="Chapman S.B."/>
            <person name="Chen Z."/>
            <person name="Engels R."/>
            <person name="Freedman E."/>
            <person name="Gellesch M."/>
            <person name="Goldberg J."/>
            <person name="Griggs A."/>
            <person name="Gujja S."/>
            <person name="Heilman E.R."/>
            <person name="Heiman D.I."/>
            <person name="Hepburn T.A."/>
            <person name="Howarth C."/>
            <person name="Jen D."/>
            <person name="Larson L."/>
            <person name="Lewis B."/>
            <person name="Mehta T."/>
            <person name="Park D."/>
            <person name="Pearson M."/>
            <person name="Richards J."/>
            <person name="Roberts A."/>
            <person name="Saif S."/>
            <person name="Shea T.D."/>
            <person name="Shenoy N."/>
            <person name="Sisk P."/>
            <person name="Stolte C."/>
            <person name="Sykes S.N."/>
            <person name="Thomson T."/>
            <person name="Walk T."/>
            <person name="White J."/>
            <person name="Yandava C."/>
            <person name="Straight P."/>
            <person name="Clardy J."/>
            <person name="Hung D."/>
            <person name="Kolter R."/>
            <person name="Mekalanos J."/>
            <person name="Walker S."/>
            <person name="Walsh C.T."/>
            <person name="Wieland-Brown L.C."/>
            <person name="Haas B."/>
            <person name="Nusbaum C."/>
            <person name="Birren B."/>
        </authorList>
    </citation>
    <scope>NUCLEOTIDE SEQUENCE [LARGE SCALE GENOMIC DNA]</scope>
    <source>
        <strain evidence="1">ATCC 29083</strain>
    </source>
</reference>
<sequence length="57" mass="6362">MLRRRWAGICTVPSAEGKKHNAALICLARRRCYVLYAMLRNGTHYRHPEPAPAAAAA</sequence>
<dbReference type="Proteomes" id="UP000002785">
    <property type="component" value="Chromosome"/>
</dbReference>
<dbReference type="eggNOG" id="COG3547">
    <property type="taxonomic scope" value="Bacteria"/>
</dbReference>
<keyword evidence="2" id="KW-1185">Reference proteome</keyword>
<organism evidence="1 2">
    <name type="scientific">Streptomyces sviceus (strain ATCC 29083 / DSM 924 / JCM 4929 / NBRC 13980 / NCIMB 11184 / NRRL 5439 / UC 5370)</name>
    <dbReference type="NCBI Taxonomy" id="463191"/>
    <lineage>
        <taxon>Bacteria</taxon>
        <taxon>Bacillati</taxon>
        <taxon>Actinomycetota</taxon>
        <taxon>Actinomycetes</taxon>
        <taxon>Kitasatosporales</taxon>
        <taxon>Streptomycetaceae</taxon>
        <taxon>Streptomyces</taxon>
    </lineage>
</organism>
<dbReference type="HOGENOM" id="CLU_2994889_0_0_11"/>
<dbReference type="AlphaFoldDB" id="B5I4F8"/>
<evidence type="ECO:0000313" key="2">
    <source>
        <dbReference type="Proteomes" id="UP000002785"/>
    </source>
</evidence>
<dbReference type="EMBL" id="CM000951">
    <property type="protein sequence ID" value="EDY59963.1"/>
    <property type="molecule type" value="Genomic_DNA"/>
</dbReference>